<sequence>MPTTTKRAYRYPSQGAEPDTAGDIQRLAEDVSNDVDAINAGLTAVRTTTSKTFALGSLYKAWNTTIYEAPGLVRNDLEWVAMHGVLGMATGQASIVFNGGTQYDIATLDAIDRPAKDRIFTPKVGNNMAGAWTVYVRSTGKVQLEVSTTQTVTNANFFVSFDQMGFQALAAV</sequence>
<keyword evidence="3" id="KW-1185">Reference proteome</keyword>
<reference evidence="2 3" key="1">
    <citation type="submission" date="2019-04" db="EMBL/GenBank/DDBJ databases">
        <authorList>
            <person name="Oduselu T.J."/>
            <person name="Taiwo A.E."/>
            <person name="Ayodele I.E."/>
            <person name="Oyebamiji T.O."/>
            <person name="Atoyebi A.N."/>
            <person name="Omolola C.M."/>
            <person name="Lazarus F.U."/>
            <person name="Jose L.A."/>
            <person name="Akinlolu E.A."/>
            <person name="Ojebola B.M."/>
            <person name="Olatinwo S.O."/>
            <person name="Raifu M.K."/>
            <person name="Adebiyi I."/>
            <person name="Ogunleye V.O."/>
            <person name="Faleye T.O.C."/>
            <person name="Bakarey A.S."/>
            <person name="Adewumi O.M."/>
            <person name="Anetor J.I."/>
            <person name="Ademowo O.G."/>
            <person name="Garlena R.A."/>
            <person name="Russell D.A."/>
            <person name="Pope W.H."/>
            <person name="Jacobs-Sera D."/>
            <person name="Hatfull G.F."/>
        </authorList>
    </citation>
    <scope>NUCLEOTIDE SEQUENCE [LARGE SCALE GENOMIC DNA]</scope>
</reference>
<evidence type="ECO:0000313" key="3">
    <source>
        <dbReference type="Proteomes" id="UP000298729"/>
    </source>
</evidence>
<dbReference type="EMBL" id="MK757448">
    <property type="protein sequence ID" value="QCG78278.1"/>
    <property type="molecule type" value="Genomic_DNA"/>
</dbReference>
<dbReference type="RefSeq" id="YP_010761510.1">
    <property type="nucleotide sequence ID" value="NC_073597.1"/>
</dbReference>
<feature type="region of interest" description="Disordered" evidence="1">
    <location>
        <begin position="1"/>
        <end position="20"/>
    </location>
</feature>
<dbReference type="GeneID" id="80090756"/>
<protein>
    <submittedName>
        <fullName evidence="2">Uncharacterized protein</fullName>
    </submittedName>
</protein>
<accession>A0A4D6T835</accession>
<organism evidence="2 3">
    <name type="scientific">Arthrobacter phage Idaho</name>
    <dbReference type="NCBI Taxonomy" id="2565509"/>
    <lineage>
        <taxon>Viruses</taxon>
        <taxon>Duplodnaviria</taxon>
        <taxon>Heunggongvirae</taxon>
        <taxon>Uroviricota</taxon>
        <taxon>Caudoviricetes</taxon>
        <taxon>Feeclasvirinae</taxon>
        <taxon>Idahovirus</taxon>
        <taxon>Idahovirus idaho</taxon>
    </lineage>
</organism>
<evidence type="ECO:0000256" key="1">
    <source>
        <dbReference type="SAM" id="MobiDB-lite"/>
    </source>
</evidence>
<evidence type="ECO:0000313" key="2">
    <source>
        <dbReference type="EMBL" id="QCG78278.1"/>
    </source>
</evidence>
<dbReference type="KEGG" id="vg:80090756"/>
<gene>
    <name evidence="2" type="primary">13</name>
    <name evidence="2" type="ORF">SEA_IDAHO_13</name>
</gene>
<proteinExistence type="predicted"/>
<name>A0A4D6T835_9CAUD</name>
<dbReference type="Proteomes" id="UP000298729">
    <property type="component" value="Segment"/>
</dbReference>